<dbReference type="Gene3D" id="2.60.120.200">
    <property type="match status" value="1"/>
</dbReference>
<dbReference type="InterPro" id="IPR011993">
    <property type="entry name" value="PH-like_dom_sf"/>
</dbReference>
<dbReference type="PROSITE" id="PS51783">
    <property type="entry name" value="PH_BEACH"/>
    <property type="match status" value="1"/>
</dbReference>
<dbReference type="Pfam" id="PF02138">
    <property type="entry name" value="Beach"/>
    <property type="match status" value="1"/>
</dbReference>
<dbReference type="Pfam" id="PF23295">
    <property type="entry name" value="Arm_4"/>
    <property type="match status" value="1"/>
</dbReference>
<dbReference type="InterPro" id="IPR001680">
    <property type="entry name" value="WD40_rpt"/>
</dbReference>
<keyword evidence="2" id="KW-0677">Repeat</keyword>
<dbReference type="SUPFAM" id="SSF49899">
    <property type="entry name" value="Concanavalin A-like lectins/glucanases"/>
    <property type="match status" value="1"/>
</dbReference>
<dbReference type="PANTHER" id="PTHR46108">
    <property type="entry name" value="BLUE CHEESE"/>
    <property type="match status" value="1"/>
</dbReference>
<protein>
    <submittedName>
        <fullName evidence="7">Beach-domain-containing protein</fullName>
    </submittedName>
</protein>
<dbReference type="PROSITE" id="PS50082">
    <property type="entry name" value="WD_REPEATS_2"/>
    <property type="match status" value="1"/>
</dbReference>
<dbReference type="PROSITE" id="PS50197">
    <property type="entry name" value="BEACH"/>
    <property type="match status" value="1"/>
</dbReference>
<evidence type="ECO:0000313" key="7">
    <source>
        <dbReference type="EMBL" id="RPB24336.1"/>
    </source>
</evidence>
<evidence type="ECO:0000256" key="2">
    <source>
        <dbReference type="ARBA" id="ARBA00022737"/>
    </source>
</evidence>
<dbReference type="SUPFAM" id="SSF48371">
    <property type="entry name" value="ARM repeat"/>
    <property type="match status" value="1"/>
</dbReference>
<dbReference type="Gene3D" id="1.10.1540.10">
    <property type="entry name" value="BEACH domain"/>
    <property type="match status" value="1"/>
</dbReference>
<dbReference type="Pfam" id="PF00400">
    <property type="entry name" value="WD40"/>
    <property type="match status" value="1"/>
</dbReference>
<dbReference type="InterPro" id="IPR051944">
    <property type="entry name" value="BEACH_domain_protein"/>
</dbReference>
<dbReference type="SUPFAM" id="SSF50729">
    <property type="entry name" value="PH domain-like"/>
    <property type="match status" value="1"/>
</dbReference>
<dbReference type="SMART" id="SM01026">
    <property type="entry name" value="Beach"/>
    <property type="match status" value="1"/>
</dbReference>
<dbReference type="Gene3D" id="2.30.29.30">
    <property type="entry name" value="Pleckstrin-homology domain (PH domain)/Phosphotyrosine-binding domain (PTB)"/>
    <property type="match status" value="1"/>
</dbReference>
<dbReference type="FunFam" id="1.10.1540.10:FF:000002">
    <property type="entry name" value="WD repeat and FYVE domain containing 3"/>
    <property type="match status" value="1"/>
</dbReference>
<dbReference type="InterPro" id="IPR000409">
    <property type="entry name" value="BEACH_dom"/>
</dbReference>
<proteinExistence type="predicted"/>
<evidence type="ECO:0000259" key="6">
    <source>
        <dbReference type="PROSITE" id="PS51783"/>
    </source>
</evidence>
<dbReference type="EMBL" id="ML121542">
    <property type="protein sequence ID" value="RPB24336.1"/>
    <property type="molecule type" value="Genomic_DNA"/>
</dbReference>
<evidence type="ECO:0000256" key="1">
    <source>
        <dbReference type="ARBA" id="ARBA00022574"/>
    </source>
</evidence>
<dbReference type="OrthoDB" id="26681at2759"/>
<dbReference type="InterPro" id="IPR013320">
    <property type="entry name" value="ConA-like_dom_sf"/>
</dbReference>
<accession>A0A3N4LNF1</accession>
<sequence>MASSPRRRRQSSSASYKPQLSAEIIPLLESLESSATDPDLLVRLQCLSLLRRVLVDSPSAKDTFRSLRGFTYLIDALNSLAGYYDEKERSEEERSCFIELIKCLFGVISEALLGHIGNKRFFSRKVGWDALQLGLAATGIPVTARDQLFGILLSFAMDDATLSGFLQQVRRGMPSKKEERLGHIRARVRSLFSSKDTIHIPEVVPIILDFQIALPNDDDSETISAAVLHSITVIASTSKFNQVAIHGTGVLSTIIPRLWNTSISQAERSVLLDLARRLIEVGVNGLEDAKYLYRNAMDNDAVATFLLEAIKASHQPPHIQFDLSRHGYSSMELPSLGRTFPPTSSSGYTFTSWICIDQFDSTVHTTIFGIFEATQKCFVLAYIEQDTRKFILQTSVAAPRASVRFKSVVFEPGEWYHIGLAHRRGRGLTAAKAALYIDGEFVEQVKCPYPQSPPTESQPVQLFLGTPSQLSPRVGPGLVASKWSLGTAHLFDDILSDDLIAVHYRLGPRYYGNFQDCLGSFQTYEASASLNMRNELMHPGKEEKSDIISAIRHKASGILPEARVVLSISATSVLDDNSQNGIDEGQLIKSLSKKAGIVLQAWVRSGAVAINGAVPSLNEALTAPHGVAVMTGEPIVVVPQSLDDAAWRIGGCAAVGLKMVEMAKTPRQVCRAVEILFEMVKTNWRNSEAMEKDNGFGILANLLRNKEARGVVGEDLLRLVLTFVGYNHEVPEESIIINPLAYRILLVDFEMWRKADLETQKKYFAQFVTFGQGSKYHHFNSKRLYRMRIVKKLLLALKGEIFSVDILPDFMVAFKALVKTNMSADALRSLSLFITYSLHKYCPTRPLKVRKSNVQLKRQAALDAANSSPRYGGDIKNDDATKQRIGIMVLKMYAELLCDDDPSAVNIKKFARTVTNKWLLYLLAENDAEVVVLGAKILSRLLVIHGYSYVNKFATKTGGFIIMKQRLKRWWHVPGLWPIVFCMLFGVDVAKTDLERPLDLFHLVETFRKDGKAVVGYPVIFTVIAGMLKSGLGVIVTTQGERKTQDLQRGEMHLSIDSKGRARSQSVNEKLLSSVPGQTSEQRLGDLAKLLQTVIQFLEDMHTKCPSFRDFCATSNFLQDIFGVLFPVIVSSDAVSAETELRARDSALTFDGGDVVIKSFSMVPTIAPPIVRTVTIQDSEGQLSSSSSSRQSTLRRASSFVLVTSEPTAFSPSSARLTSTLTFPAFKVANITVTNAVAESLLELVVAVFVDQVMERREFSGFELFTKIPPGFQEHQIFFESYLLRNTLSHLSNMISLNIQLLCEPRVLTNIGRYMVHMTDSVYEGWFLSGAEPLLDFVGMMLEYLQRPDVAKQKSVRLCTQTLTTLRATVGRLVLFRLSELDDLAAESKQIIGFLQKIMYWQAIILSPENNEGEFTRLICYLLYSRLIDDQHNIRLAAADIMRIVLVQKPVETSVILNQAKSVDHKLVSSGFQKLMELDNDTFLDWTDDHRKELDELFFGALSKSWENFVVEQNRKCEESGRYRILRRKEKLKQWISEDINSEDVYSRHSQASHHWIANIYAAEHLKHQRANQDQQDNLNFVVSLWSKLEVDLTRPCGLLDQGEEVKWRLDLTEGRNRMRKRMLPDASSHLQNYQPKRRLIDGNNTMFCSNKLHTLSVGDDEISIITVREADGDLPEQAGSNTARDGGDDGFDDDFELVEDPRGNDEDGYEDKNRKVMRSIQHGDVVEDVYNVSRLVGLNPCEGLLILGKNCLYLIDNFFQRMDGEIVNVWQAPKDERDQYLQLIAGREAEHAKATIDTDHETRHWLLEDLTSISKRRFLFRDVALELFFTDGRSYLLTTMSVKDRDLIHSRLTAKATNASANPVSPHMEDAWRVESLKTQDHPATNFGLKIANVFNASGSPNPVTKKWLRGEISNFHYLMLVNTMAGRTFNDLTQYPVFPWVLADYTSEELDLNSPKTFRDFSKPMGCQTAERQRDFRERYRSFEELGDAAIVPFHYGTHYSSAMIVCSYLIRLQPFVESYLLLQGGQFDHADRLFYSIEKAWKSAAQENMTDVRELVPEFFYLPEFLVNSNSYNFGVKQGTEEVIDNVILPAWAKGDPKIFIQKHREALESPYVSQHLHEWIDLIFGYKQRGDAAVEATNVFHHLSYHGAIDLDAISDPVERVASIGIIHNFGQTPHQVFTRPHPKREDLSHRTPRLDVAVESLIRLPFPVLENGERVQSLVYSEKTERIIASSGFRLTVPPKHDKYMEWGFTDASVRFYQAETKKLCGHFEHVHQGQVSGAVFADARTLITAGVDGTISVWQLTVTSKTVDLQPKICLFGHTSSVNMMAVSRSFTTLVSASNEHVLVWDLNRLRFVRRLNYTRGPIQCMAVNDISGDIMLCSGADLQLFTLNGDLILSQNVCDAMEDVLVSCAFYEGAGNEWLEKELVLTGHRRGIVKVSNIGPSPCLFA</sequence>
<dbReference type="Proteomes" id="UP000267821">
    <property type="component" value="Unassembled WGS sequence"/>
</dbReference>
<dbReference type="SUPFAM" id="SSF81837">
    <property type="entry name" value="BEACH domain"/>
    <property type="match status" value="1"/>
</dbReference>
<dbReference type="InterPro" id="IPR015943">
    <property type="entry name" value="WD40/YVTN_repeat-like_dom_sf"/>
</dbReference>
<dbReference type="Pfam" id="PF14844">
    <property type="entry name" value="PH_BEACH"/>
    <property type="match status" value="1"/>
</dbReference>
<reference evidence="7 8" key="1">
    <citation type="journal article" date="2018" name="Nat. Ecol. Evol.">
        <title>Pezizomycetes genomes reveal the molecular basis of ectomycorrhizal truffle lifestyle.</title>
        <authorList>
            <person name="Murat C."/>
            <person name="Payen T."/>
            <person name="Noel B."/>
            <person name="Kuo A."/>
            <person name="Morin E."/>
            <person name="Chen J."/>
            <person name="Kohler A."/>
            <person name="Krizsan K."/>
            <person name="Balestrini R."/>
            <person name="Da Silva C."/>
            <person name="Montanini B."/>
            <person name="Hainaut M."/>
            <person name="Levati E."/>
            <person name="Barry K.W."/>
            <person name="Belfiori B."/>
            <person name="Cichocki N."/>
            <person name="Clum A."/>
            <person name="Dockter R.B."/>
            <person name="Fauchery L."/>
            <person name="Guy J."/>
            <person name="Iotti M."/>
            <person name="Le Tacon F."/>
            <person name="Lindquist E.A."/>
            <person name="Lipzen A."/>
            <person name="Malagnac F."/>
            <person name="Mello A."/>
            <person name="Molinier V."/>
            <person name="Miyauchi S."/>
            <person name="Poulain J."/>
            <person name="Riccioni C."/>
            <person name="Rubini A."/>
            <person name="Sitrit Y."/>
            <person name="Splivallo R."/>
            <person name="Traeger S."/>
            <person name="Wang M."/>
            <person name="Zifcakova L."/>
            <person name="Wipf D."/>
            <person name="Zambonelli A."/>
            <person name="Paolocci F."/>
            <person name="Nowrousian M."/>
            <person name="Ottonello S."/>
            <person name="Baldrian P."/>
            <person name="Spatafora J.W."/>
            <person name="Henrissat B."/>
            <person name="Nagy L.G."/>
            <person name="Aury J.M."/>
            <person name="Wincker P."/>
            <person name="Grigoriev I.V."/>
            <person name="Bonfante P."/>
            <person name="Martin F.M."/>
        </authorList>
    </citation>
    <scope>NUCLEOTIDE SEQUENCE [LARGE SCALE GENOMIC DNA]</scope>
    <source>
        <strain evidence="7 8">ATCC MYA-4762</strain>
    </source>
</reference>
<feature type="repeat" description="WD" evidence="3">
    <location>
        <begin position="2274"/>
        <end position="2314"/>
    </location>
</feature>
<dbReference type="STRING" id="1051890.A0A3N4LNF1"/>
<evidence type="ECO:0000256" key="4">
    <source>
        <dbReference type="SAM" id="MobiDB-lite"/>
    </source>
</evidence>
<dbReference type="InterPro" id="IPR016024">
    <property type="entry name" value="ARM-type_fold"/>
</dbReference>
<evidence type="ECO:0000313" key="8">
    <source>
        <dbReference type="Proteomes" id="UP000267821"/>
    </source>
</evidence>
<evidence type="ECO:0000256" key="3">
    <source>
        <dbReference type="PROSITE-ProRule" id="PRU00221"/>
    </source>
</evidence>
<feature type="domain" description="BEACH-type PH" evidence="6">
    <location>
        <begin position="1722"/>
        <end position="1854"/>
    </location>
</feature>
<dbReference type="InterPro" id="IPR036322">
    <property type="entry name" value="WD40_repeat_dom_sf"/>
</dbReference>
<dbReference type="PANTHER" id="PTHR46108:SF4">
    <property type="entry name" value="BLUE CHEESE"/>
    <property type="match status" value="1"/>
</dbReference>
<feature type="compositionally biased region" description="Acidic residues" evidence="4">
    <location>
        <begin position="1689"/>
        <end position="1699"/>
    </location>
</feature>
<dbReference type="CDD" id="cd01201">
    <property type="entry name" value="PH_BEACH"/>
    <property type="match status" value="1"/>
</dbReference>
<dbReference type="CDD" id="cd06071">
    <property type="entry name" value="Beach"/>
    <property type="match status" value="1"/>
</dbReference>
<dbReference type="InterPro" id="IPR023362">
    <property type="entry name" value="PH-BEACH_dom"/>
</dbReference>
<dbReference type="InterPro" id="IPR036372">
    <property type="entry name" value="BEACH_dom_sf"/>
</dbReference>
<dbReference type="Pfam" id="PF15787">
    <property type="entry name" value="DUF4704"/>
    <property type="match status" value="1"/>
</dbReference>
<name>A0A3N4LNF1_9PEZI</name>
<dbReference type="SMART" id="SM00320">
    <property type="entry name" value="WD40"/>
    <property type="match status" value="3"/>
</dbReference>
<feature type="domain" description="BEACH" evidence="5">
    <location>
        <begin position="1894"/>
        <end position="2189"/>
    </location>
</feature>
<keyword evidence="1 3" id="KW-0853">WD repeat</keyword>
<organism evidence="7 8">
    <name type="scientific">Terfezia boudieri ATCC MYA-4762</name>
    <dbReference type="NCBI Taxonomy" id="1051890"/>
    <lineage>
        <taxon>Eukaryota</taxon>
        <taxon>Fungi</taxon>
        <taxon>Dikarya</taxon>
        <taxon>Ascomycota</taxon>
        <taxon>Pezizomycotina</taxon>
        <taxon>Pezizomycetes</taxon>
        <taxon>Pezizales</taxon>
        <taxon>Pezizaceae</taxon>
        <taxon>Terfezia</taxon>
    </lineage>
</organism>
<dbReference type="InParanoid" id="A0A3N4LNF1"/>
<gene>
    <name evidence="7" type="ORF">L211DRAFT_837727</name>
</gene>
<dbReference type="InterPro" id="IPR056252">
    <property type="entry name" value="Alfy-like_Arm-like"/>
</dbReference>
<feature type="compositionally biased region" description="Basic and acidic residues" evidence="4">
    <location>
        <begin position="1700"/>
        <end position="1711"/>
    </location>
</feature>
<evidence type="ECO:0000259" key="5">
    <source>
        <dbReference type="PROSITE" id="PS50197"/>
    </source>
</evidence>
<dbReference type="InterPro" id="IPR031570">
    <property type="entry name" value="NBEA/BDCP_DUF4704"/>
</dbReference>
<dbReference type="SUPFAM" id="SSF50978">
    <property type="entry name" value="WD40 repeat-like"/>
    <property type="match status" value="1"/>
</dbReference>
<keyword evidence="8" id="KW-1185">Reference proteome</keyword>
<dbReference type="Gene3D" id="2.130.10.10">
    <property type="entry name" value="YVTN repeat-like/Quinoprotein amine dehydrogenase"/>
    <property type="match status" value="1"/>
</dbReference>
<feature type="region of interest" description="Disordered" evidence="4">
    <location>
        <begin position="1674"/>
        <end position="1711"/>
    </location>
</feature>